<dbReference type="Gene3D" id="1.10.10.60">
    <property type="entry name" value="Homeodomain-like"/>
    <property type="match status" value="2"/>
</dbReference>
<sequence>MKLYSEQETNKEYISRINLALRYIDDHLDSELSLSSVSKVAFYSPFHFHRIFKAVIGEPLNAYVNRRRIEKMASVLMHKKEVNITELSLQYGFNSNSSFTRAFKKFYGVSPTEFRKQLPSKFSKIRKAESKIGQENLIFEKYICNINNHLNWITMNAKIEVKETPELHFASITHIGMNGIENAFEKLIQWGRSKGILENPETKMARVFHDSFKITSPDKVRMSICMLMDKPVIAEGEVIPGTIKKGRSIVGRFEITPNDFEKAWSSLFVWMSEQGYQKAEEKPFEIYHNDFRTHPENKFLVDFYIPII</sequence>
<comment type="caution">
    <text evidence="5">The sequence shown here is derived from an EMBL/GenBank/DDBJ whole genome shotgun (WGS) entry which is preliminary data.</text>
</comment>
<dbReference type="PANTHER" id="PTHR40055:SF2">
    <property type="entry name" value="DNA GYRASE INHIBITOR"/>
    <property type="match status" value="1"/>
</dbReference>
<gene>
    <name evidence="5" type="ORF">ACFSR1_18515</name>
</gene>
<dbReference type="InterPro" id="IPR050908">
    <property type="entry name" value="SmbC-like"/>
</dbReference>
<keyword evidence="6" id="KW-1185">Reference proteome</keyword>
<dbReference type="Pfam" id="PF06445">
    <property type="entry name" value="GyrI-like"/>
    <property type="match status" value="1"/>
</dbReference>
<feature type="domain" description="HTH araC/xylS-type" evidence="4">
    <location>
        <begin position="18"/>
        <end position="117"/>
    </location>
</feature>
<protein>
    <submittedName>
        <fullName evidence="5">GyrI-like domain-containing protein</fullName>
    </submittedName>
</protein>
<dbReference type="InterPro" id="IPR011256">
    <property type="entry name" value="Reg_factor_effector_dom_sf"/>
</dbReference>
<dbReference type="EMBL" id="JBHULE010000022">
    <property type="protein sequence ID" value="MFD2564678.1"/>
    <property type="molecule type" value="Genomic_DNA"/>
</dbReference>
<dbReference type="RefSeq" id="WP_378294538.1">
    <property type="nucleotide sequence ID" value="NZ_JBHULE010000022.1"/>
</dbReference>
<keyword evidence="2" id="KW-0238">DNA-binding</keyword>
<dbReference type="PROSITE" id="PS01124">
    <property type="entry name" value="HTH_ARAC_FAMILY_2"/>
    <property type="match status" value="1"/>
</dbReference>
<accession>A0ABW5LIJ5</accession>
<dbReference type="InterPro" id="IPR029442">
    <property type="entry name" value="GyrI-like"/>
</dbReference>
<name>A0ABW5LIJ5_9FLAO</name>
<evidence type="ECO:0000256" key="2">
    <source>
        <dbReference type="ARBA" id="ARBA00023125"/>
    </source>
</evidence>
<evidence type="ECO:0000256" key="3">
    <source>
        <dbReference type="ARBA" id="ARBA00023163"/>
    </source>
</evidence>
<dbReference type="PANTHER" id="PTHR40055">
    <property type="entry name" value="TRANSCRIPTIONAL REGULATOR YGIV-RELATED"/>
    <property type="match status" value="1"/>
</dbReference>
<evidence type="ECO:0000313" key="5">
    <source>
        <dbReference type="EMBL" id="MFD2564678.1"/>
    </source>
</evidence>
<dbReference type="SUPFAM" id="SSF46689">
    <property type="entry name" value="Homeodomain-like"/>
    <property type="match status" value="2"/>
</dbReference>
<dbReference type="SMART" id="SM00342">
    <property type="entry name" value="HTH_ARAC"/>
    <property type="match status" value="1"/>
</dbReference>
<reference evidence="6" key="1">
    <citation type="journal article" date="2019" name="Int. J. Syst. Evol. Microbiol.">
        <title>The Global Catalogue of Microorganisms (GCM) 10K type strain sequencing project: providing services to taxonomists for standard genome sequencing and annotation.</title>
        <authorList>
            <consortium name="The Broad Institute Genomics Platform"/>
            <consortium name="The Broad Institute Genome Sequencing Center for Infectious Disease"/>
            <person name="Wu L."/>
            <person name="Ma J."/>
        </authorList>
    </citation>
    <scope>NUCLEOTIDE SEQUENCE [LARGE SCALE GENOMIC DNA]</scope>
    <source>
        <strain evidence="6">KCTC 52274</strain>
    </source>
</reference>
<evidence type="ECO:0000259" key="4">
    <source>
        <dbReference type="PROSITE" id="PS01124"/>
    </source>
</evidence>
<dbReference type="Proteomes" id="UP001597319">
    <property type="component" value="Unassembled WGS sequence"/>
</dbReference>
<dbReference type="InterPro" id="IPR018060">
    <property type="entry name" value="HTH_AraC"/>
</dbReference>
<organism evidence="5 6">
    <name type="scientific">Aquimarina rubra</name>
    <dbReference type="NCBI Taxonomy" id="1920033"/>
    <lineage>
        <taxon>Bacteria</taxon>
        <taxon>Pseudomonadati</taxon>
        <taxon>Bacteroidota</taxon>
        <taxon>Flavobacteriia</taxon>
        <taxon>Flavobacteriales</taxon>
        <taxon>Flavobacteriaceae</taxon>
        <taxon>Aquimarina</taxon>
    </lineage>
</organism>
<dbReference type="Gene3D" id="3.20.80.10">
    <property type="entry name" value="Regulatory factor, effector binding domain"/>
    <property type="match status" value="1"/>
</dbReference>
<dbReference type="InterPro" id="IPR020449">
    <property type="entry name" value="Tscrpt_reg_AraC-type_HTH"/>
</dbReference>
<evidence type="ECO:0000313" key="6">
    <source>
        <dbReference type="Proteomes" id="UP001597319"/>
    </source>
</evidence>
<evidence type="ECO:0000256" key="1">
    <source>
        <dbReference type="ARBA" id="ARBA00023015"/>
    </source>
</evidence>
<dbReference type="InterPro" id="IPR009057">
    <property type="entry name" value="Homeodomain-like_sf"/>
</dbReference>
<keyword evidence="3" id="KW-0804">Transcription</keyword>
<dbReference type="SMART" id="SM00871">
    <property type="entry name" value="AraC_E_bind"/>
    <property type="match status" value="1"/>
</dbReference>
<keyword evidence="1" id="KW-0805">Transcription regulation</keyword>
<dbReference type="SUPFAM" id="SSF55136">
    <property type="entry name" value="Probable bacterial effector-binding domain"/>
    <property type="match status" value="1"/>
</dbReference>
<dbReference type="InterPro" id="IPR010499">
    <property type="entry name" value="AraC_E-bd"/>
</dbReference>
<proteinExistence type="predicted"/>
<dbReference type="Pfam" id="PF12833">
    <property type="entry name" value="HTH_18"/>
    <property type="match status" value="1"/>
</dbReference>
<dbReference type="PRINTS" id="PR00032">
    <property type="entry name" value="HTHARAC"/>
</dbReference>